<evidence type="ECO:0000256" key="1">
    <source>
        <dbReference type="SAM" id="SignalP"/>
    </source>
</evidence>
<feature type="signal peptide" evidence="1">
    <location>
        <begin position="1"/>
        <end position="30"/>
    </location>
</feature>
<comment type="caution">
    <text evidence="2">The sequence shown here is derived from an EMBL/GenBank/DDBJ whole genome shotgun (WGS) entry which is preliminary data.</text>
</comment>
<proteinExistence type="predicted"/>
<sequence length="102" mass="10828">MKRQYRLYSNVAILCAAAAASFWLLLPDAAARCASGGEKAGVSREECLSVRPGDKFDKAWFVLGEPQQSEAGCFLWQSKGSGGETARISADGERVGSIVCAP</sequence>
<evidence type="ECO:0008006" key="4">
    <source>
        <dbReference type="Google" id="ProtNLM"/>
    </source>
</evidence>
<feature type="chain" id="PRO_5045051303" description="DUF1496 domain-containing protein" evidence="1">
    <location>
        <begin position="31"/>
        <end position="102"/>
    </location>
</feature>
<keyword evidence="1" id="KW-0732">Signal</keyword>
<organism evidence="2 3">
    <name type="scientific">Kingella pumchi</name>
    <dbReference type="NCBI Taxonomy" id="2779506"/>
    <lineage>
        <taxon>Bacteria</taxon>
        <taxon>Pseudomonadati</taxon>
        <taxon>Pseudomonadota</taxon>
        <taxon>Betaproteobacteria</taxon>
        <taxon>Neisseriales</taxon>
        <taxon>Neisseriaceae</taxon>
        <taxon>Kingella</taxon>
    </lineage>
</organism>
<protein>
    <recommendedName>
        <fullName evidence="4">DUF1496 domain-containing protein</fullName>
    </recommendedName>
</protein>
<dbReference type="RefSeq" id="WP_238744968.1">
    <property type="nucleotide sequence ID" value="NZ_JAKOOW010000001.1"/>
</dbReference>
<name>A0ABS9NJR8_9NEIS</name>
<dbReference type="EMBL" id="JAKOOW010000001">
    <property type="protein sequence ID" value="MCG6503031.1"/>
    <property type="molecule type" value="Genomic_DNA"/>
</dbReference>
<evidence type="ECO:0000313" key="2">
    <source>
        <dbReference type="EMBL" id="MCG6503031.1"/>
    </source>
</evidence>
<gene>
    <name evidence="2" type="ORF">MB824_00720</name>
</gene>
<dbReference type="Proteomes" id="UP001298424">
    <property type="component" value="Unassembled WGS sequence"/>
</dbReference>
<keyword evidence="3" id="KW-1185">Reference proteome</keyword>
<accession>A0ABS9NJR8</accession>
<reference evidence="2 3" key="1">
    <citation type="submission" date="2022-02" db="EMBL/GenBank/DDBJ databases">
        <title>Genome sequence data of Kingella unionensis sp. nov. strain CICC 24913 (CCUG 75125).</title>
        <authorList>
            <person name="Xiao M."/>
        </authorList>
    </citation>
    <scope>NUCLEOTIDE SEQUENCE [LARGE SCALE GENOMIC DNA]</scope>
    <source>
        <strain evidence="2 3">CICC 24913</strain>
    </source>
</reference>
<evidence type="ECO:0000313" key="3">
    <source>
        <dbReference type="Proteomes" id="UP001298424"/>
    </source>
</evidence>